<evidence type="ECO:0000313" key="2">
    <source>
        <dbReference type="Proteomes" id="UP001162992"/>
    </source>
</evidence>
<accession>A0ACC2ATD6</accession>
<sequence>MNKVNFLLIAISVSVVLLGVAPRSCVAQGSWEILVENAGIASMHAAVTHFGTVVLLDRTDIGASQIALPNGQCRNDPNDLTLKHDCTAHSVLFTPGSNNIRPLTILTDTWCSSGQFFADGTLVQTGGDFDGNKVVRYFAPCPPGGTCDWVEATDQHLQQGRWYATNQLLPDGRQIVIGGRDSTAAEFIPANGQAPVNLPFLQQTRDAQMDNYYPFVHLLPNGNLFIFANADSIQYDYKTNTVVQKYPTLPGGPRNYPSAGSSVMLPLLGFQGFGIAQVLVCGGSQYGAFLNPASFPPATQTCGRMQVTDPNPGWAIENMPGRRNMGDMILLPTRDVLIINGASDGCQGWGNAKTAVLAPFLYKPDMNTGNRFSTLTATTIARVYHSTANLLPDTRILVAGSNSHQFYTFTGAFPTELRVEAFSPDYLSAANQKFKPTIANAPAAIAYNSAFTISVTVPTAPQGTLELNLASAPYVTHSFAQGQRMLNLVVTSQVFVRGGGVQITAIAPTNAVIAPSAYYMLFVVSNGVPSAAAWVHVG</sequence>
<gene>
    <name evidence="1" type="ORF">O6H91_19G023100</name>
</gene>
<name>A0ACC2ATD6_DIPCM</name>
<organism evidence="1 2">
    <name type="scientific">Diphasiastrum complanatum</name>
    <name type="common">Issler's clubmoss</name>
    <name type="synonym">Lycopodium complanatum</name>
    <dbReference type="NCBI Taxonomy" id="34168"/>
    <lineage>
        <taxon>Eukaryota</taxon>
        <taxon>Viridiplantae</taxon>
        <taxon>Streptophyta</taxon>
        <taxon>Embryophyta</taxon>
        <taxon>Tracheophyta</taxon>
        <taxon>Lycopodiopsida</taxon>
        <taxon>Lycopodiales</taxon>
        <taxon>Lycopodiaceae</taxon>
        <taxon>Lycopodioideae</taxon>
        <taxon>Diphasiastrum</taxon>
    </lineage>
</organism>
<dbReference type="Proteomes" id="UP001162992">
    <property type="component" value="Chromosome 19"/>
</dbReference>
<dbReference type="EMBL" id="CM055110">
    <property type="protein sequence ID" value="KAJ7520792.1"/>
    <property type="molecule type" value="Genomic_DNA"/>
</dbReference>
<reference evidence="2" key="1">
    <citation type="journal article" date="2024" name="Proc. Natl. Acad. Sci. U.S.A.">
        <title>Extraordinary preservation of gene collinearity over three hundred million years revealed in homosporous lycophytes.</title>
        <authorList>
            <person name="Li C."/>
            <person name="Wickell D."/>
            <person name="Kuo L.Y."/>
            <person name="Chen X."/>
            <person name="Nie B."/>
            <person name="Liao X."/>
            <person name="Peng D."/>
            <person name="Ji J."/>
            <person name="Jenkins J."/>
            <person name="Williams M."/>
            <person name="Shu S."/>
            <person name="Plott C."/>
            <person name="Barry K."/>
            <person name="Rajasekar S."/>
            <person name="Grimwood J."/>
            <person name="Han X."/>
            <person name="Sun S."/>
            <person name="Hou Z."/>
            <person name="He W."/>
            <person name="Dai G."/>
            <person name="Sun C."/>
            <person name="Schmutz J."/>
            <person name="Leebens-Mack J.H."/>
            <person name="Li F.W."/>
            <person name="Wang L."/>
        </authorList>
    </citation>
    <scope>NUCLEOTIDE SEQUENCE [LARGE SCALE GENOMIC DNA]</scope>
    <source>
        <strain evidence="2">cv. PW_Plant_1</strain>
    </source>
</reference>
<proteinExistence type="predicted"/>
<comment type="caution">
    <text evidence="1">The sequence shown here is derived from an EMBL/GenBank/DDBJ whole genome shotgun (WGS) entry which is preliminary data.</text>
</comment>
<keyword evidence="2" id="KW-1185">Reference proteome</keyword>
<protein>
    <submittedName>
        <fullName evidence="1">Uncharacterized protein</fullName>
    </submittedName>
</protein>
<evidence type="ECO:0000313" key="1">
    <source>
        <dbReference type="EMBL" id="KAJ7520792.1"/>
    </source>
</evidence>